<keyword evidence="2" id="KW-1185">Reference proteome</keyword>
<dbReference type="EMBL" id="JANBQD010000054">
    <property type="protein sequence ID" value="KAJ1990248.1"/>
    <property type="molecule type" value="Genomic_DNA"/>
</dbReference>
<comment type="caution">
    <text evidence="1">The sequence shown here is derived from an EMBL/GenBank/DDBJ whole genome shotgun (WGS) entry which is preliminary data.</text>
</comment>
<accession>A0ABQ8PJ09</accession>
<dbReference type="Proteomes" id="UP001151295">
    <property type="component" value="Unassembled WGS sequence"/>
</dbReference>
<sequence length="143" mass="16153">MHFAVDAGWFDVLFRQVNVSAIDCDVAWERNPAVFIPTCLLKGLSNKLQKDGFYMLSEAFIRSPATGATIPKDDETVELLVKAWVKGHICLNPGLVKRMLDWPSIYNPRTIWSNALCDDTPVHKYRPALSRTLQCTTSAENIR</sequence>
<gene>
    <name evidence="1" type="ORF">EDC05_004195</name>
</gene>
<proteinExistence type="predicted"/>
<name>A0ABQ8PJ09_9FUNG</name>
<evidence type="ECO:0000313" key="2">
    <source>
        <dbReference type="Proteomes" id="UP001151295"/>
    </source>
</evidence>
<organism evidence="1 2">
    <name type="scientific">Coemansia umbellata</name>
    <dbReference type="NCBI Taxonomy" id="1424467"/>
    <lineage>
        <taxon>Eukaryota</taxon>
        <taxon>Fungi</taxon>
        <taxon>Fungi incertae sedis</taxon>
        <taxon>Zoopagomycota</taxon>
        <taxon>Kickxellomycotina</taxon>
        <taxon>Kickxellomycetes</taxon>
        <taxon>Kickxellales</taxon>
        <taxon>Kickxellaceae</taxon>
        <taxon>Coemansia</taxon>
    </lineage>
</organism>
<protein>
    <submittedName>
        <fullName evidence="1">Uncharacterized protein</fullName>
    </submittedName>
</protein>
<reference evidence="1" key="1">
    <citation type="submission" date="2022-07" db="EMBL/GenBank/DDBJ databases">
        <title>Phylogenomic reconstructions and comparative analyses of Kickxellomycotina fungi.</title>
        <authorList>
            <person name="Reynolds N.K."/>
            <person name="Stajich J.E."/>
            <person name="Barry K."/>
            <person name="Grigoriev I.V."/>
            <person name="Crous P."/>
            <person name="Smith M.E."/>
        </authorList>
    </citation>
    <scope>NUCLEOTIDE SEQUENCE</scope>
    <source>
        <strain evidence="1">BCRC 34882</strain>
    </source>
</reference>
<evidence type="ECO:0000313" key="1">
    <source>
        <dbReference type="EMBL" id="KAJ1990248.1"/>
    </source>
</evidence>